<evidence type="ECO:0000313" key="2">
    <source>
        <dbReference type="EMBL" id="EFA98269.1"/>
    </source>
</evidence>
<gene>
    <name evidence="2" type="ORF">HMPREF9019_0603</name>
</gene>
<proteinExistence type="predicted"/>
<dbReference type="PANTHER" id="PTHR41775">
    <property type="entry name" value="SECRETED PROTEIN-RELATED"/>
    <property type="match status" value="1"/>
</dbReference>
<keyword evidence="2" id="KW-0645">Protease</keyword>
<accession>D1VX39</accession>
<dbReference type="PANTHER" id="PTHR41775:SF1">
    <property type="entry name" value="PEPTIDASE M6-LIKE DOMAIN-CONTAINING PROTEIN"/>
    <property type="match status" value="1"/>
</dbReference>
<feature type="domain" description="Peptidase M6-like" evidence="1">
    <location>
        <begin position="164"/>
        <end position="382"/>
    </location>
</feature>
<reference evidence="2 3" key="1">
    <citation type="submission" date="2009-12" db="EMBL/GenBank/DDBJ databases">
        <title>Genome Sequence of Prevotella timonensis CRIS 5C-B1.</title>
        <authorList>
            <person name="Durkin A.S."/>
            <person name="Madupu R."/>
            <person name="Torralba M."/>
            <person name="Methe B."/>
            <person name="Sutton G."/>
            <person name="Strausberg R.L."/>
            <person name="Nelson K.E."/>
        </authorList>
    </citation>
    <scope>NUCLEOTIDE SEQUENCE [LARGE SCALE GENOMIC DNA]</scope>
    <source>
        <strain evidence="2 3">CRIS 5C-B1</strain>
    </source>
</reference>
<evidence type="ECO:0000313" key="3">
    <source>
        <dbReference type="Proteomes" id="UP000004001"/>
    </source>
</evidence>
<dbReference type="Pfam" id="PF05547">
    <property type="entry name" value="Peptidase_M6"/>
    <property type="match status" value="1"/>
</dbReference>
<dbReference type="InterPro" id="IPR008757">
    <property type="entry name" value="Peptidase_M6-like_domain"/>
</dbReference>
<dbReference type="AlphaFoldDB" id="D1VX39"/>
<sequence>MLQLQRHNIKKSLLTLISLLLVSLSWAAKAWKMPLTVTQPDGSVLQAYQHGDEHFNWYTDKDGVILIRKADTFYIAHIDRYGKISSSNLLAHEKSQRQDAEKRAVAAQNRNLFFERAQQQIETRAMRREPVQVNSTFFPHTGTHKAIVILAQYKDTPFSLTNPRQSFQQFLNGKGRPTDYGHGEGKNASSVQQYFKDMSFGQFTPQFDVYGPVTLPHDLAYYGGTSADGSNEKFDELITDACLLMDDSLNFADYDANGDGYADLVYVVYSGYGQNMGAPDDTMWPKAGTIRFPPSFDGKKIYRAGISNELIGNPEYPKDKMISGIGLFCHEFSHCMGLPDFYPTLASARGDNQGMEAWSLMDDGEYTANGWCPTAYTAWEREAMGWMTIDDLTTAQQIELKTIDNEGKAYRIYNDNDPSKKDYYIVQNIQEERWNAGLKSHGLLMYHVNYEASAFRLSSNSVNNVKEKPRMTVIPADGLLYSSYNGDRTKYKKELKGDLFPGTKNVTELTDANHLPNYAPWTGGTLDKPIYNISEREGKIYFDFLRKDFTNGIEQTTYKDRPVDERIYTLDGRYVGTDDRILEKGIYIRNHKKFVKP</sequence>
<dbReference type="Proteomes" id="UP000004001">
    <property type="component" value="Unassembled WGS sequence"/>
</dbReference>
<protein>
    <submittedName>
        <fullName evidence="2">M6 family metalloprotease domain protein</fullName>
        <ecNumber evidence="2">3.4.24.-</ecNumber>
    </submittedName>
</protein>
<keyword evidence="3" id="KW-1185">Reference proteome</keyword>
<dbReference type="RefSeq" id="WP_008122296.1">
    <property type="nucleotide sequence ID" value="NZ_ADEF01000008.1"/>
</dbReference>
<dbReference type="EC" id="3.4.24.-" evidence="2"/>
<dbReference type="GO" id="GO:0006508">
    <property type="term" value="P:proteolysis"/>
    <property type="evidence" value="ECO:0007669"/>
    <property type="project" value="UniProtKB-KW"/>
</dbReference>
<keyword evidence="2" id="KW-0482">Metalloprotease</keyword>
<comment type="caution">
    <text evidence="2">The sequence shown here is derived from an EMBL/GenBank/DDBJ whole genome shotgun (WGS) entry which is preliminary data.</text>
</comment>
<dbReference type="EMBL" id="ADEF01000008">
    <property type="protein sequence ID" value="EFA98269.1"/>
    <property type="molecule type" value="Genomic_DNA"/>
</dbReference>
<dbReference type="GO" id="GO:0008237">
    <property type="term" value="F:metallopeptidase activity"/>
    <property type="evidence" value="ECO:0007669"/>
    <property type="project" value="UniProtKB-KW"/>
</dbReference>
<dbReference type="eggNOG" id="COG4412">
    <property type="taxonomic scope" value="Bacteria"/>
</dbReference>
<name>D1VX39_9BACT</name>
<evidence type="ECO:0000259" key="1">
    <source>
        <dbReference type="Pfam" id="PF05547"/>
    </source>
</evidence>
<organism evidence="2 3">
    <name type="scientific">Hoylesella timonensis CRIS 5C-B1</name>
    <dbReference type="NCBI Taxonomy" id="679189"/>
    <lineage>
        <taxon>Bacteria</taxon>
        <taxon>Pseudomonadati</taxon>
        <taxon>Bacteroidota</taxon>
        <taxon>Bacteroidia</taxon>
        <taxon>Bacteroidales</taxon>
        <taxon>Prevotellaceae</taxon>
        <taxon>Hoylesella</taxon>
    </lineage>
</organism>
<keyword evidence="2" id="KW-0378">Hydrolase</keyword>
<dbReference type="NCBIfam" id="TIGR03296">
    <property type="entry name" value="M6dom_TIGR03296"/>
    <property type="match status" value="1"/>
</dbReference>